<dbReference type="PANTHER" id="PTHR39550:SF1">
    <property type="entry name" value="SLL0658 PROTEIN"/>
    <property type="match status" value="1"/>
</dbReference>
<dbReference type="EMBL" id="JAWIIV010000050">
    <property type="protein sequence ID" value="MEC4723340.1"/>
    <property type="molecule type" value="Genomic_DNA"/>
</dbReference>
<dbReference type="InterPro" id="IPR021799">
    <property type="entry name" value="PIN-like_prokaryotic"/>
</dbReference>
<comment type="caution">
    <text evidence="1">The sequence shown here is derived from an EMBL/GenBank/DDBJ whole genome shotgun (WGS) entry which is preliminary data.</text>
</comment>
<gene>
    <name evidence="1" type="ORF">RY831_29745</name>
</gene>
<dbReference type="Proteomes" id="UP001352263">
    <property type="component" value="Unassembled WGS sequence"/>
</dbReference>
<sequence length="163" mass="17727">MTLIVADSSPLIAFARSDYLDLVRDVAGTIHVPHTVWQECVHDLSKPGAQRIQQAVAKGIITRLDDPALPTSLEVTPIDAGEKAAIALALKQNCPILLDERLGRIVARRHNLSVVGSAGILLTAKNRGLIPAVGPVLDQWISFGYRLSNELVAEVLRRAQEER</sequence>
<name>A0ABU6JJ95_9BURK</name>
<dbReference type="RefSeq" id="WP_326509961.1">
    <property type="nucleotide sequence ID" value="NZ_JAWIIV010000050.1"/>
</dbReference>
<dbReference type="PANTHER" id="PTHR39550">
    <property type="entry name" value="SLL0658 PROTEIN"/>
    <property type="match status" value="1"/>
</dbReference>
<evidence type="ECO:0000313" key="1">
    <source>
        <dbReference type="EMBL" id="MEC4723340.1"/>
    </source>
</evidence>
<reference evidence="1 2" key="1">
    <citation type="submission" date="2023-10" db="EMBL/GenBank/DDBJ databases">
        <title>Noviherbaspirillum sp. CPCC 100848 genome assembly.</title>
        <authorList>
            <person name="Li X.Y."/>
            <person name="Fang X.M."/>
        </authorList>
    </citation>
    <scope>NUCLEOTIDE SEQUENCE [LARGE SCALE GENOMIC DNA]</scope>
    <source>
        <strain evidence="1 2">CPCC 100848</strain>
    </source>
</reference>
<evidence type="ECO:0000313" key="2">
    <source>
        <dbReference type="Proteomes" id="UP001352263"/>
    </source>
</evidence>
<organism evidence="1 2">
    <name type="scientific">Noviherbaspirillum album</name>
    <dbReference type="NCBI Taxonomy" id="3080276"/>
    <lineage>
        <taxon>Bacteria</taxon>
        <taxon>Pseudomonadati</taxon>
        <taxon>Pseudomonadota</taxon>
        <taxon>Betaproteobacteria</taxon>
        <taxon>Burkholderiales</taxon>
        <taxon>Oxalobacteraceae</taxon>
        <taxon>Noviherbaspirillum</taxon>
    </lineage>
</organism>
<dbReference type="Pfam" id="PF11848">
    <property type="entry name" value="DUF3368"/>
    <property type="match status" value="1"/>
</dbReference>
<protein>
    <submittedName>
        <fullName evidence="1">DUF3368 domain-containing protein</fullName>
    </submittedName>
</protein>
<keyword evidence="2" id="KW-1185">Reference proteome</keyword>
<proteinExistence type="predicted"/>
<accession>A0ABU6JJ95</accession>